<dbReference type="InterPro" id="IPR036864">
    <property type="entry name" value="Zn2-C6_fun-type_DNA-bd_sf"/>
</dbReference>
<organism evidence="8 9">
    <name type="scientific">Aspergillus flavus (strain ATCC 200026 / FGSC A1120 / IAM 13836 / NRRL 3357 / JCM 12722 / SRRC 167)</name>
    <dbReference type="NCBI Taxonomy" id="332952"/>
    <lineage>
        <taxon>Eukaryota</taxon>
        <taxon>Fungi</taxon>
        <taxon>Dikarya</taxon>
        <taxon>Ascomycota</taxon>
        <taxon>Pezizomycotina</taxon>
        <taxon>Eurotiomycetes</taxon>
        <taxon>Eurotiomycetidae</taxon>
        <taxon>Eurotiales</taxon>
        <taxon>Aspergillaceae</taxon>
        <taxon>Aspergillus</taxon>
        <taxon>Aspergillus subgen. Circumdati</taxon>
    </lineage>
</organism>
<dbReference type="SMART" id="SM00066">
    <property type="entry name" value="GAL4"/>
    <property type="match status" value="1"/>
</dbReference>
<keyword evidence="9" id="KW-1185">Reference proteome</keyword>
<dbReference type="SUPFAM" id="SSF57701">
    <property type="entry name" value="Zn2/Cys6 DNA-binding domain"/>
    <property type="match status" value="1"/>
</dbReference>
<evidence type="ECO:0000256" key="4">
    <source>
        <dbReference type="ARBA" id="ARBA00023163"/>
    </source>
</evidence>
<dbReference type="Gene3D" id="4.10.240.10">
    <property type="entry name" value="Zn(2)-C6 fungal-type DNA-binding domain"/>
    <property type="match status" value="1"/>
</dbReference>
<dbReference type="GO" id="GO:0009893">
    <property type="term" value="P:positive regulation of metabolic process"/>
    <property type="evidence" value="ECO:0007669"/>
    <property type="project" value="UniProtKB-ARBA"/>
</dbReference>
<dbReference type="InterPro" id="IPR021858">
    <property type="entry name" value="Fun_TF"/>
</dbReference>
<dbReference type="AlphaFoldDB" id="A0A7U2MGU5"/>
<feature type="domain" description="Zn(2)-C6 fungal-type" evidence="7">
    <location>
        <begin position="7"/>
        <end position="35"/>
    </location>
</feature>
<dbReference type="PROSITE" id="PS00463">
    <property type="entry name" value="ZN2_CY6_FUNGAL_1"/>
    <property type="match status" value="1"/>
</dbReference>
<evidence type="ECO:0000313" key="8">
    <source>
        <dbReference type="EMBL" id="QRD83491.1"/>
    </source>
</evidence>
<dbReference type="VEuPathDB" id="FungiDB:F9C07_6905"/>
<dbReference type="GO" id="GO:0008270">
    <property type="term" value="F:zinc ion binding"/>
    <property type="evidence" value="ECO:0007669"/>
    <property type="project" value="InterPro"/>
</dbReference>
<proteinExistence type="predicted"/>
<dbReference type="GO" id="GO:0005634">
    <property type="term" value="C:nucleus"/>
    <property type="evidence" value="ECO:0007669"/>
    <property type="project" value="UniProtKB-SubCell"/>
</dbReference>
<dbReference type="PROSITE" id="PS50048">
    <property type="entry name" value="ZN2_CY6_FUNGAL_2"/>
    <property type="match status" value="1"/>
</dbReference>
<evidence type="ECO:0000256" key="5">
    <source>
        <dbReference type="ARBA" id="ARBA00023242"/>
    </source>
</evidence>
<comment type="subcellular location">
    <subcellularLocation>
        <location evidence="1">Nucleus</location>
    </subcellularLocation>
</comment>
<dbReference type="OMA" id="ANWISHP"/>
<dbReference type="PANTHER" id="PTHR37534:SF46">
    <property type="entry name" value="ZN(II)2CYS6 TRANSCRIPTION FACTOR (EUROFUNG)"/>
    <property type="match status" value="1"/>
</dbReference>
<dbReference type="GO" id="GO:0000981">
    <property type="term" value="F:DNA-binding transcription factor activity, RNA polymerase II-specific"/>
    <property type="evidence" value="ECO:0007669"/>
    <property type="project" value="InterPro"/>
</dbReference>
<evidence type="ECO:0000313" key="9">
    <source>
        <dbReference type="Proteomes" id="UP000596276"/>
    </source>
</evidence>
<reference evidence="9" key="1">
    <citation type="journal article" date="2021" name="G3 (Bethesda)">
        <title>Chromosome assembled and annotated genome sequence of Aspergillus flavus NRRL 3357.</title>
        <authorList>
            <person name="Skerker J.M."/>
            <person name="Pianalto K.M."/>
            <person name="Mondo S.J."/>
            <person name="Yang K."/>
            <person name="Arkin A.P."/>
            <person name="Keller N.P."/>
            <person name="Grigoriev I.V."/>
            <person name="Louise Glass N.L."/>
        </authorList>
    </citation>
    <scope>NUCLEOTIDE SEQUENCE [LARGE SCALE GENOMIC DNA]</scope>
    <source>
        <strain evidence="9">ATCC 200026 / FGSC A1120 / IAM 13836 / NRRL 3357 / JCM 12722 / SRRC 167</strain>
    </source>
</reference>
<dbReference type="EMBL" id="CP044621">
    <property type="protein sequence ID" value="QRD83491.1"/>
    <property type="molecule type" value="Genomic_DNA"/>
</dbReference>
<dbReference type="VEuPathDB" id="FungiDB:AFLA_005351"/>
<dbReference type="Proteomes" id="UP000596276">
    <property type="component" value="Chromosome 5"/>
</dbReference>
<evidence type="ECO:0000256" key="1">
    <source>
        <dbReference type="ARBA" id="ARBA00004123"/>
    </source>
</evidence>
<name>A0A7U2MGU5_ASPFN</name>
<sequence length="658" mass="72241">MTQTRGACSACHKNKRKCNRQLPKCGQCERNQVSCEPRIFKYWKTPRRDSAILKPPKRPRRKHNHPARESGAAEVEAVARRVEGEVISTAAPQPQLPSGANAWNPPDESAHAATLAPTTPVARGEDCSAYQAWEGRQDVAPSAPGFLPPSPASRDTTSPETILDDDFLMNVFNDLPALLVTEDPREVAQAANSTDADTTLQQPSPTLVLDAWTRPASSPNLLILPGSSLPPVSVPQSLPIMPAELLDSTERGFLWHHYINRTAFDLFCYDYDNPNNPPLDKNLYLSKVPALAFSNRAVMGACLALSGAHYNQRLSTSAFGQLLMQLRSEAKAEIREVLGKGEDNSSERLLAASLIMQMICTSQVPYATKSQWCGWLGSMRLVIALLLSRKWPGRQGDQELVVLAFKAFNYLNVMSGLSIGPSHRRIPKVCRTSTSQGHSQDLLLQWEDVIGIGSSDLVVDPILAFSPRLVTPLRKLGALLDEVRDEAGQQASEGVDEGSDLQSRIDGLEVELLMAYDLDMTRQGSKDAPELLQCNVAFHAASHILFYARLRQMPATAPIVRMKVRDVRQATEQIPVKSRTSAALAFPLFTAGCEAVDSADRQAISARLLALAGSCFVDVLRLMEMLHCVWETRDMAPGAPWMTWISQGPAAVRGNRQL</sequence>
<evidence type="ECO:0000256" key="3">
    <source>
        <dbReference type="ARBA" id="ARBA00023125"/>
    </source>
</evidence>
<protein>
    <submittedName>
        <fullName evidence="8">Fungal-specific transcription factor domain-containing protein</fullName>
    </submittedName>
</protein>
<dbReference type="CDD" id="cd00067">
    <property type="entry name" value="GAL4"/>
    <property type="match status" value="1"/>
</dbReference>
<evidence type="ECO:0000259" key="7">
    <source>
        <dbReference type="PROSITE" id="PS50048"/>
    </source>
</evidence>
<keyword evidence="3" id="KW-0238">DNA-binding</keyword>
<feature type="region of interest" description="Disordered" evidence="6">
    <location>
        <begin position="139"/>
        <end position="160"/>
    </location>
</feature>
<dbReference type="Pfam" id="PF00172">
    <property type="entry name" value="Zn_clus"/>
    <property type="match status" value="1"/>
</dbReference>
<dbReference type="PANTHER" id="PTHR37534">
    <property type="entry name" value="TRANSCRIPTIONAL ACTIVATOR PROTEIN UGA3"/>
    <property type="match status" value="1"/>
</dbReference>
<dbReference type="GO" id="GO:0003677">
    <property type="term" value="F:DNA binding"/>
    <property type="evidence" value="ECO:0007669"/>
    <property type="project" value="UniProtKB-KW"/>
</dbReference>
<accession>A0A7U2MGU5</accession>
<feature type="region of interest" description="Disordered" evidence="6">
    <location>
        <begin position="48"/>
        <end position="75"/>
    </location>
</feature>
<keyword evidence="4" id="KW-0804">Transcription</keyword>
<keyword evidence="5" id="KW-0539">Nucleus</keyword>
<feature type="region of interest" description="Disordered" evidence="6">
    <location>
        <begin position="87"/>
        <end position="122"/>
    </location>
</feature>
<gene>
    <name evidence="8" type="ORF">F9C07_6905</name>
</gene>
<dbReference type="InterPro" id="IPR001138">
    <property type="entry name" value="Zn2Cys6_DnaBD"/>
</dbReference>
<evidence type="ECO:0000256" key="6">
    <source>
        <dbReference type="SAM" id="MobiDB-lite"/>
    </source>
</evidence>
<evidence type="ECO:0000256" key="2">
    <source>
        <dbReference type="ARBA" id="ARBA00023015"/>
    </source>
</evidence>
<keyword evidence="2" id="KW-0805">Transcription regulation</keyword>
<feature type="compositionally biased region" description="Basic residues" evidence="6">
    <location>
        <begin position="55"/>
        <end position="65"/>
    </location>
</feature>
<dbReference type="Pfam" id="PF11951">
    <property type="entry name" value="Fungal_trans_2"/>
    <property type="match status" value="1"/>
</dbReference>